<reference evidence="2" key="1">
    <citation type="journal article" date="2019" name="Int. J. Syst. Evol. Microbiol.">
        <title>The Global Catalogue of Microorganisms (GCM) 10K type strain sequencing project: providing services to taxonomists for standard genome sequencing and annotation.</title>
        <authorList>
            <consortium name="The Broad Institute Genomics Platform"/>
            <consortium name="The Broad Institute Genome Sequencing Center for Infectious Disease"/>
            <person name="Wu L."/>
            <person name="Ma J."/>
        </authorList>
    </citation>
    <scope>NUCLEOTIDE SEQUENCE [LARGE SCALE GENOMIC DNA]</scope>
    <source>
        <strain evidence="2">JCM 4855</strain>
    </source>
</reference>
<protein>
    <submittedName>
        <fullName evidence="1">Uncharacterized protein</fullName>
    </submittedName>
</protein>
<keyword evidence="2" id="KW-1185">Reference proteome</keyword>
<gene>
    <name evidence="1" type="ORF">ACFQMH_08565</name>
</gene>
<dbReference type="Proteomes" id="UP001596409">
    <property type="component" value="Unassembled WGS sequence"/>
</dbReference>
<evidence type="ECO:0000313" key="1">
    <source>
        <dbReference type="EMBL" id="MFC7011750.1"/>
    </source>
</evidence>
<dbReference type="EMBL" id="JBHSYM010000021">
    <property type="protein sequence ID" value="MFC7011750.1"/>
    <property type="molecule type" value="Genomic_DNA"/>
</dbReference>
<accession>A0ABW2DZM2</accession>
<dbReference type="RefSeq" id="WP_189880273.1">
    <property type="nucleotide sequence ID" value="NZ_BMWA01000040.1"/>
</dbReference>
<comment type="caution">
    <text evidence="1">The sequence shown here is derived from an EMBL/GenBank/DDBJ whole genome shotgun (WGS) entry which is preliminary data.</text>
</comment>
<name>A0ABW2DZM2_9ACTN</name>
<proteinExistence type="predicted"/>
<sequence length="68" mass="7573">MTNRTPPADNRPPGAKLTIRVYTVNRRGEVADDRGTVTVMDRKGPLPLHHGFPPCQCPRHRTGRAVTE</sequence>
<organism evidence="1 2">
    <name type="scientific">Streptomyces viridiviolaceus</name>
    <dbReference type="NCBI Taxonomy" id="68282"/>
    <lineage>
        <taxon>Bacteria</taxon>
        <taxon>Bacillati</taxon>
        <taxon>Actinomycetota</taxon>
        <taxon>Actinomycetes</taxon>
        <taxon>Kitasatosporales</taxon>
        <taxon>Streptomycetaceae</taxon>
        <taxon>Streptomyces</taxon>
    </lineage>
</organism>
<evidence type="ECO:0000313" key="2">
    <source>
        <dbReference type="Proteomes" id="UP001596409"/>
    </source>
</evidence>